<dbReference type="AlphaFoldDB" id="A0AAV9MFQ3"/>
<dbReference type="Gene3D" id="3.80.10.10">
    <property type="entry name" value="Ribonuclease Inhibitor"/>
    <property type="match status" value="1"/>
</dbReference>
<accession>A0AAV9MFQ3</accession>
<organism evidence="2 3">
    <name type="scientific">Solanum pinnatisectum</name>
    <name type="common">tansyleaf nightshade</name>
    <dbReference type="NCBI Taxonomy" id="50273"/>
    <lineage>
        <taxon>Eukaryota</taxon>
        <taxon>Viridiplantae</taxon>
        <taxon>Streptophyta</taxon>
        <taxon>Embryophyta</taxon>
        <taxon>Tracheophyta</taxon>
        <taxon>Spermatophyta</taxon>
        <taxon>Magnoliopsida</taxon>
        <taxon>eudicotyledons</taxon>
        <taxon>Gunneridae</taxon>
        <taxon>Pentapetalae</taxon>
        <taxon>asterids</taxon>
        <taxon>lamiids</taxon>
        <taxon>Solanales</taxon>
        <taxon>Solanaceae</taxon>
        <taxon>Solanoideae</taxon>
        <taxon>Solaneae</taxon>
        <taxon>Solanum</taxon>
    </lineage>
</organism>
<dbReference type="InterPro" id="IPR053772">
    <property type="entry name" value="At1g61320/At1g61330-like"/>
</dbReference>
<dbReference type="SUPFAM" id="SSF52047">
    <property type="entry name" value="RNI-like"/>
    <property type="match status" value="1"/>
</dbReference>
<protein>
    <recommendedName>
        <fullName evidence="1">F-box domain-containing protein</fullName>
    </recommendedName>
</protein>
<dbReference type="PANTHER" id="PTHR34145:SF28">
    <property type="entry name" value="F-BOX DOMAIN-CONTAINING PROTEIN"/>
    <property type="match status" value="1"/>
</dbReference>
<dbReference type="SMART" id="SM00256">
    <property type="entry name" value="FBOX"/>
    <property type="match status" value="1"/>
</dbReference>
<dbReference type="SUPFAM" id="SSF81383">
    <property type="entry name" value="F-box domain"/>
    <property type="match status" value="1"/>
</dbReference>
<dbReference type="PROSITE" id="PS50181">
    <property type="entry name" value="FBOX"/>
    <property type="match status" value="1"/>
</dbReference>
<dbReference type="PANTHER" id="PTHR34145">
    <property type="entry name" value="OS02G0105600 PROTEIN"/>
    <property type="match status" value="1"/>
</dbReference>
<evidence type="ECO:0000259" key="1">
    <source>
        <dbReference type="PROSITE" id="PS50181"/>
    </source>
</evidence>
<evidence type="ECO:0000313" key="3">
    <source>
        <dbReference type="Proteomes" id="UP001311915"/>
    </source>
</evidence>
<dbReference type="Pfam" id="PF24758">
    <property type="entry name" value="LRR_At5g56370"/>
    <property type="match status" value="1"/>
</dbReference>
<feature type="domain" description="F-box" evidence="1">
    <location>
        <begin position="22"/>
        <end position="75"/>
    </location>
</feature>
<gene>
    <name evidence="2" type="ORF">R3W88_010191</name>
</gene>
<keyword evidence="3" id="KW-1185">Reference proteome</keyword>
<dbReference type="InterPro" id="IPR001810">
    <property type="entry name" value="F-box_dom"/>
</dbReference>
<dbReference type="Proteomes" id="UP001311915">
    <property type="component" value="Unassembled WGS sequence"/>
</dbReference>
<dbReference type="CDD" id="cd09917">
    <property type="entry name" value="F-box_SF"/>
    <property type="match status" value="1"/>
</dbReference>
<dbReference type="InterPro" id="IPR036047">
    <property type="entry name" value="F-box-like_dom_sf"/>
</dbReference>
<evidence type="ECO:0000313" key="2">
    <source>
        <dbReference type="EMBL" id="KAK4735930.1"/>
    </source>
</evidence>
<sequence length="562" mass="65718">MADDDELFIITQTVEDNPPNIVDPTLQLPDHILHYIFSYLSFHDLPHVRLVSKNWYLNTPSHFNFHFNASLFRKEDPTSYSHNDFCDSIRSSINASKNKLINADKRVLHAQFINGEYIRDIMKLLEQNNFHEVYFSINEYNYCLPCIFQSKCLNVLHLTNCYLSKHMLCDGVTIPSLQELKLECVTLSEEILSKFISKFPNIRELSLVTCTWAWGISLIILTNLACLEKLYVNDSDSSSVTNIQVIAPRLQVFHFISRGRNTDANMDIHACKMMREFHLNCSKFPNGLDPENFCSDFPHLETLLLGPCQTEKPIKISSSSLRKWMLSFPHLYECSRRSIDNLSSFQYMGTTFQPYLADTSKLLEISYTIVLAPKIHEIIHRAWFLTLRSHLENFSNHNTTLDLRIRKQTSSYGHPRSKPSGRAPTQPLHYIKHLMVDMQKLKYQHEYLMRYIIDDLLWMSPPNTLTLSIPTSFSPTALEVSKQLYGRGDRNCCSGTHDKCWRHFLKHFEVKEDEEIKIEQIEQPVKLTFWFENPGKVKEVTDEKKYYKLTKLIFILTWQFNS</sequence>
<reference evidence="2 3" key="1">
    <citation type="submission" date="2023-10" db="EMBL/GenBank/DDBJ databases">
        <title>Genome-Wide Identification Analysis in wild type Solanum Pinnatisectum Reveals Some Genes Defensing Phytophthora Infestans.</title>
        <authorList>
            <person name="Sun C."/>
        </authorList>
    </citation>
    <scope>NUCLEOTIDE SEQUENCE [LARGE SCALE GENOMIC DNA]</scope>
    <source>
        <strain evidence="2">LQN</strain>
        <tissue evidence="2">Leaf</tissue>
    </source>
</reference>
<dbReference type="InterPro" id="IPR032675">
    <property type="entry name" value="LRR_dom_sf"/>
</dbReference>
<proteinExistence type="predicted"/>
<name>A0AAV9MFQ3_9SOLN</name>
<dbReference type="Gene3D" id="1.20.1280.50">
    <property type="match status" value="1"/>
</dbReference>
<dbReference type="InterPro" id="IPR055411">
    <property type="entry name" value="LRR_FXL15/At3g58940/PEG3-like"/>
</dbReference>
<dbReference type="EMBL" id="JAWPEI010000002">
    <property type="protein sequence ID" value="KAK4735930.1"/>
    <property type="molecule type" value="Genomic_DNA"/>
</dbReference>
<comment type="caution">
    <text evidence="2">The sequence shown here is derived from an EMBL/GenBank/DDBJ whole genome shotgun (WGS) entry which is preliminary data.</text>
</comment>
<dbReference type="Pfam" id="PF00646">
    <property type="entry name" value="F-box"/>
    <property type="match status" value="1"/>
</dbReference>